<dbReference type="Gene3D" id="1.10.287.1490">
    <property type="match status" value="2"/>
</dbReference>
<dbReference type="RefSeq" id="WP_379818134.1">
    <property type="nucleotide sequence ID" value="NZ_JBHUDH010000035.1"/>
</dbReference>
<feature type="compositionally biased region" description="Acidic residues" evidence="4">
    <location>
        <begin position="252"/>
        <end position="267"/>
    </location>
</feature>
<gene>
    <name evidence="6" type="ORF">ACFR9S_04355</name>
</gene>
<dbReference type="Proteomes" id="UP001597111">
    <property type="component" value="Unassembled WGS sequence"/>
</dbReference>
<comment type="similarity">
    <text evidence="2">Belongs to the Sph1/Sph2 family.</text>
</comment>
<dbReference type="PANTHER" id="PTHR32114">
    <property type="entry name" value="ABC TRANSPORTER ABCH.3"/>
    <property type="match status" value="1"/>
</dbReference>
<feature type="region of interest" description="Disordered" evidence="4">
    <location>
        <begin position="188"/>
        <end position="207"/>
    </location>
</feature>
<dbReference type="SUPFAM" id="SSF52540">
    <property type="entry name" value="P-loop containing nucleoside triphosphate hydrolases"/>
    <property type="match status" value="1"/>
</dbReference>
<dbReference type="Pfam" id="PF13476">
    <property type="entry name" value="AAA_23"/>
    <property type="match status" value="1"/>
</dbReference>
<dbReference type="Gene3D" id="3.40.50.300">
    <property type="entry name" value="P-loop containing nucleotide triphosphate hydrolases"/>
    <property type="match status" value="1"/>
</dbReference>
<accession>A0ABD6B3T9</accession>
<comment type="caution">
    <text evidence="6">The sequence shown here is derived from an EMBL/GenBank/DDBJ whole genome shotgun (WGS) entry which is preliminary data.</text>
</comment>
<organism evidence="6 7">
    <name type="scientific">Halolamina salina</name>
    <dbReference type="NCBI Taxonomy" id="1220023"/>
    <lineage>
        <taxon>Archaea</taxon>
        <taxon>Methanobacteriati</taxon>
        <taxon>Methanobacteriota</taxon>
        <taxon>Stenosarchaea group</taxon>
        <taxon>Halobacteria</taxon>
        <taxon>Halobacteriales</taxon>
        <taxon>Haloferacaceae</taxon>
    </lineage>
</organism>
<name>A0ABD6B3T9_9EURY</name>
<keyword evidence="7" id="KW-1185">Reference proteome</keyword>
<protein>
    <submittedName>
        <fullName evidence="6">Archaea-specific SMC-related protein</fullName>
    </submittedName>
</protein>
<feature type="coiled-coil region" evidence="3">
    <location>
        <begin position="346"/>
        <end position="509"/>
    </location>
</feature>
<evidence type="ECO:0000259" key="5">
    <source>
        <dbReference type="Pfam" id="PF13476"/>
    </source>
</evidence>
<evidence type="ECO:0000313" key="7">
    <source>
        <dbReference type="Proteomes" id="UP001597111"/>
    </source>
</evidence>
<reference evidence="6 7" key="1">
    <citation type="journal article" date="2019" name="Int. J. Syst. Evol. Microbiol.">
        <title>The Global Catalogue of Microorganisms (GCM) 10K type strain sequencing project: providing services to taxonomists for standard genome sequencing and annotation.</title>
        <authorList>
            <consortium name="The Broad Institute Genomics Platform"/>
            <consortium name="The Broad Institute Genome Sequencing Center for Infectious Disease"/>
            <person name="Wu L."/>
            <person name="Ma J."/>
        </authorList>
    </citation>
    <scope>NUCLEOTIDE SEQUENCE [LARGE SCALE GENOMIC DNA]</scope>
    <source>
        <strain evidence="6 7">CGMCC 1.12285</strain>
    </source>
</reference>
<sequence length="646" mass="73499">MQRPQASASAATVHARNIGGIQETTVTFDPGVTILVGRNATNRTSFLQSVMAVLGSENVSMKGDADEAEVTLELDGETYTRTFTRRSGGVERSGAPYCDDPTLADLFAFLLESNEARRAVATNADLRELIMRPIDTAEIEAEIDRLQDRRDSLNAELDAIDERKGELRELEERRETLETQIEATRAELEETEAEIEDADADIEARREEQSELESRLADLREKRAELEDVRYELDTEQESLTALETERREREAELEELSDPADADPEGIDDRLRELRERKGELESQVNELQSVIQFNEGMLDDEGAATPPELASDGADSVTEKLVDDSVTCWTCGTDVEPGQIEATVEQLRERSQSKVGDVDRLEREIEQLKEEKDEIEQARRERERLVRRLRELDEEIEQAEATIEELRGRRESLTGEIERIEAAVDELEAAEYGDMLELHKTANELEYELGRLESDREDVENEIDAAEERIAEEADVREELESVNDRIERLRTRIERIEREAVEGFNDHMESVLGLLDYDNLDRIWIERVEQETRKGRRKVTERTFELHVVRTTESGAAYEDTVDHLSESEREVIGLVFALAGYLVHDVAETVPFVLLDSLEAIDSARIAALVDYFADYADYLLVALLPEDAAALDDEYERITEI</sequence>
<feature type="domain" description="Rad50/SbcC-type AAA" evidence="5">
    <location>
        <begin position="13"/>
        <end position="227"/>
    </location>
</feature>
<dbReference type="NCBIfam" id="NF045487">
    <property type="entry name" value="ASRP"/>
    <property type="match status" value="1"/>
</dbReference>
<evidence type="ECO:0000313" key="6">
    <source>
        <dbReference type="EMBL" id="MFD1525535.1"/>
    </source>
</evidence>
<feature type="region of interest" description="Disordered" evidence="4">
    <location>
        <begin position="235"/>
        <end position="267"/>
    </location>
</feature>
<dbReference type="PANTHER" id="PTHR32114:SF2">
    <property type="entry name" value="ABC TRANSPORTER ABCH.3"/>
    <property type="match status" value="1"/>
</dbReference>
<evidence type="ECO:0000256" key="1">
    <source>
        <dbReference type="ARBA" id="ARBA00023054"/>
    </source>
</evidence>
<evidence type="ECO:0000256" key="3">
    <source>
        <dbReference type="SAM" id="Coils"/>
    </source>
</evidence>
<proteinExistence type="inferred from homology"/>
<keyword evidence="1 3" id="KW-0175">Coiled coil</keyword>
<dbReference type="InterPro" id="IPR038729">
    <property type="entry name" value="Rad50/SbcC_AAA"/>
</dbReference>
<evidence type="ECO:0000256" key="2">
    <source>
        <dbReference type="ARBA" id="ARBA00049666"/>
    </source>
</evidence>
<feature type="compositionally biased region" description="Acidic residues" evidence="4">
    <location>
        <begin position="189"/>
        <end position="201"/>
    </location>
</feature>
<dbReference type="AlphaFoldDB" id="A0ABD6B3T9"/>
<evidence type="ECO:0000256" key="4">
    <source>
        <dbReference type="SAM" id="MobiDB-lite"/>
    </source>
</evidence>
<dbReference type="InterPro" id="IPR027417">
    <property type="entry name" value="P-loop_NTPase"/>
</dbReference>
<dbReference type="EMBL" id="JBHUDH010000035">
    <property type="protein sequence ID" value="MFD1525535.1"/>
    <property type="molecule type" value="Genomic_DNA"/>
</dbReference>